<sequence length="326" mass="37282">MVGIISRQEHLNPQFQPVHHKEERKNLWANLGVSNEMAKNVEKYMETVPKFDYIIKGHQCRDGDEIPQDYTKAAAWYAKAAHIGVPEGMYNLALLYEYGRGVPRDYDESFRWLIKASEGKADLMHGSGIPEAQHTLGLKYTEGVGVEKNFKLAIEWYEKAVKNGSAGSANNLGTFYEKGIGIEKNFEKAFYFYKLASQWGMKWLKIASENGNLKAEKYLEKHSKMTADEVEDATIENIMFPKQPSKANPLDQELYGKAVREAASKGSKMAQNLIEIWNHMNFAMEAFKKKNYALLVQELSHAIFIDHQIVEVPEMFIPCIKEMIEE</sequence>
<evidence type="ECO:0000256" key="1">
    <source>
        <dbReference type="ARBA" id="ARBA00038101"/>
    </source>
</evidence>
<dbReference type="InterPro" id="IPR006597">
    <property type="entry name" value="Sel1-like"/>
</dbReference>
<dbReference type="PANTHER" id="PTHR11102">
    <property type="entry name" value="SEL-1-LIKE PROTEIN"/>
    <property type="match status" value="1"/>
</dbReference>
<evidence type="ECO:0000313" key="3">
    <source>
        <dbReference type="WBParaSite" id="PSU_v2.g10840.t1"/>
    </source>
</evidence>
<evidence type="ECO:0000313" key="2">
    <source>
        <dbReference type="Proteomes" id="UP000887577"/>
    </source>
</evidence>
<dbReference type="Gene3D" id="1.25.40.10">
    <property type="entry name" value="Tetratricopeptide repeat domain"/>
    <property type="match status" value="1"/>
</dbReference>
<dbReference type="SUPFAM" id="SSF81901">
    <property type="entry name" value="HCP-like"/>
    <property type="match status" value="1"/>
</dbReference>
<dbReference type="PANTHER" id="PTHR11102:SF160">
    <property type="entry name" value="ERAD-ASSOCIATED E3 UBIQUITIN-PROTEIN LIGASE COMPONENT HRD3"/>
    <property type="match status" value="1"/>
</dbReference>
<comment type="similarity">
    <text evidence="1">Belongs to the sel-1 family.</text>
</comment>
<protein>
    <submittedName>
        <fullName evidence="3">Uncharacterized protein</fullName>
    </submittedName>
</protein>
<dbReference type="InterPro" id="IPR011990">
    <property type="entry name" value="TPR-like_helical_dom_sf"/>
</dbReference>
<organism evidence="2 3">
    <name type="scientific">Panagrolaimus superbus</name>
    <dbReference type="NCBI Taxonomy" id="310955"/>
    <lineage>
        <taxon>Eukaryota</taxon>
        <taxon>Metazoa</taxon>
        <taxon>Ecdysozoa</taxon>
        <taxon>Nematoda</taxon>
        <taxon>Chromadorea</taxon>
        <taxon>Rhabditida</taxon>
        <taxon>Tylenchina</taxon>
        <taxon>Panagrolaimomorpha</taxon>
        <taxon>Panagrolaimoidea</taxon>
        <taxon>Panagrolaimidae</taxon>
        <taxon>Panagrolaimus</taxon>
    </lineage>
</organism>
<dbReference type="Pfam" id="PF08238">
    <property type="entry name" value="Sel1"/>
    <property type="match status" value="5"/>
</dbReference>
<accession>A0A914XWD2</accession>
<dbReference type="InterPro" id="IPR050767">
    <property type="entry name" value="Sel1_AlgK"/>
</dbReference>
<dbReference type="SMART" id="SM00671">
    <property type="entry name" value="SEL1"/>
    <property type="match status" value="4"/>
</dbReference>
<dbReference type="WBParaSite" id="PSU_v2.g10840.t1">
    <property type="protein sequence ID" value="PSU_v2.g10840.t1"/>
    <property type="gene ID" value="PSU_v2.g10840"/>
</dbReference>
<proteinExistence type="inferred from homology"/>
<dbReference type="AlphaFoldDB" id="A0A914XWD2"/>
<reference evidence="3" key="1">
    <citation type="submission" date="2022-11" db="UniProtKB">
        <authorList>
            <consortium name="WormBaseParasite"/>
        </authorList>
    </citation>
    <scope>IDENTIFICATION</scope>
</reference>
<keyword evidence="2" id="KW-1185">Reference proteome</keyword>
<name>A0A914XWD2_9BILA</name>
<dbReference type="Proteomes" id="UP000887577">
    <property type="component" value="Unplaced"/>
</dbReference>